<dbReference type="InterPro" id="IPR051781">
    <property type="entry name" value="Metallo-dep_Hydrolase"/>
</dbReference>
<protein>
    <submittedName>
        <fullName evidence="3">Imidazolonepropionase</fullName>
    </submittedName>
</protein>
<dbReference type="Proteomes" id="UP000219374">
    <property type="component" value="Unassembled WGS sequence"/>
</dbReference>
<proteinExistence type="predicted"/>
<feature type="chain" id="PRO_5012786859" evidence="1">
    <location>
        <begin position="22"/>
        <end position="428"/>
    </location>
</feature>
<dbReference type="InterPro" id="IPR032466">
    <property type="entry name" value="Metal_Hydrolase"/>
</dbReference>
<dbReference type="InterPro" id="IPR011059">
    <property type="entry name" value="Metal-dep_hydrolase_composite"/>
</dbReference>
<evidence type="ECO:0000259" key="2">
    <source>
        <dbReference type="Pfam" id="PF01979"/>
    </source>
</evidence>
<feature type="domain" description="Amidohydrolase-related" evidence="2">
    <location>
        <begin position="197"/>
        <end position="391"/>
    </location>
</feature>
<evidence type="ECO:0000313" key="3">
    <source>
        <dbReference type="EMBL" id="SOD55127.1"/>
    </source>
</evidence>
<dbReference type="Pfam" id="PF01979">
    <property type="entry name" value="Amidohydro_1"/>
    <property type="match status" value="1"/>
</dbReference>
<reference evidence="3 4" key="1">
    <citation type="submission" date="2017-09" db="EMBL/GenBank/DDBJ databases">
        <authorList>
            <person name="Ehlers B."/>
            <person name="Leendertz F.H."/>
        </authorList>
    </citation>
    <scope>NUCLEOTIDE SEQUENCE [LARGE SCALE GENOMIC DNA]</scope>
    <source>
        <strain evidence="3 4">CGMCC 1.10978</strain>
    </source>
</reference>
<dbReference type="SUPFAM" id="SSF51556">
    <property type="entry name" value="Metallo-dependent hydrolases"/>
    <property type="match status" value="1"/>
</dbReference>
<feature type="signal peptide" evidence="1">
    <location>
        <begin position="1"/>
        <end position="21"/>
    </location>
</feature>
<accession>A0A286D937</accession>
<keyword evidence="1" id="KW-0732">Signal</keyword>
<dbReference type="AlphaFoldDB" id="A0A286D937"/>
<dbReference type="EMBL" id="OCND01000006">
    <property type="protein sequence ID" value="SOD55127.1"/>
    <property type="molecule type" value="Genomic_DNA"/>
</dbReference>
<dbReference type="PANTHER" id="PTHR43135">
    <property type="entry name" value="ALPHA-D-RIBOSE 1-METHYLPHOSPHONATE 5-TRIPHOSPHATE DIPHOSPHATASE"/>
    <property type="match status" value="1"/>
</dbReference>
<evidence type="ECO:0000256" key="1">
    <source>
        <dbReference type="SAM" id="SignalP"/>
    </source>
</evidence>
<dbReference type="Gene3D" id="3.20.20.140">
    <property type="entry name" value="Metal-dependent hydrolases"/>
    <property type="match status" value="1"/>
</dbReference>
<evidence type="ECO:0000313" key="4">
    <source>
        <dbReference type="Proteomes" id="UP000219374"/>
    </source>
</evidence>
<gene>
    <name evidence="3" type="ORF">SAMN06296416_10692</name>
</gene>
<keyword evidence="4" id="KW-1185">Reference proteome</keyword>
<dbReference type="PANTHER" id="PTHR43135:SF3">
    <property type="entry name" value="ALPHA-D-RIBOSE 1-METHYLPHOSPHONATE 5-TRIPHOSPHATE DIPHOSPHATASE"/>
    <property type="match status" value="1"/>
</dbReference>
<dbReference type="InterPro" id="IPR006680">
    <property type="entry name" value="Amidohydro-rel"/>
</dbReference>
<organism evidence="3 4">
    <name type="scientific">Pseudoxanthomonas wuyuanensis</name>
    <dbReference type="NCBI Taxonomy" id="1073196"/>
    <lineage>
        <taxon>Bacteria</taxon>
        <taxon>Pseudomonadati</taxon>
        <taxon>Pseudomonadota</taxon>
        <taxon>Gammaproteobacteria</taxon>
        <taxon>Lysobacterales</taxon>
        <taxon>Lysobacteraceae</taxon>
        <taxon>Pseudoxanthomonas</taxon>
    </lineage>
</organism>
<dbReference type="SUPFAM" id="SSF51338">
    <property type="entry name" value="Composite domain of metallo-dependent hydrolases"/>
    <property type="match status" value="1"/>
</dbReference>
<sequence length="428" mass="45783">MKRLVEVCLLALLLCWQAAQAQDLAIVGATIVPSPEAAPIADGVVLVRDGRIAAVGARDDVALPADATVIDGSRRTLVAGFWNSHVHLINPGLVRAGTDPAADVELELRSLLTRWGFTSAFEIAGISGNALALRRRIDSGEVRGPMLLTVDAPFYPQDGTPIYIRDFMRQYNVASAEVATAEEAAARAKAQLAAGADGSKLFVGAIVGWEDRVLPMDVDIARSVVQATHAAGKPVFAHPTNLQGVEVALQSGVDILAHTAPNDGPWSPELVQRLVAHRMALIPSLKLFEEELKGAPQEVIDHFASATKQQLKAFADAGGQVLFGTDVGYIHDADTVRELALMQEAGLDWRAILASLTTAPAQRFGYAGRKGRIAEGMDADLVLLGQDPADDARAFADVLLTLRGGDVLYRSNELDKPTPPQPWTPRRR</sequence>
<name>A0A286D937_9GAMM</name>
<dbReference type="RefSeq" id="WP_162125714.1">
    <property type="nucleotide sequence ID" value="NZ_OCND01000006.1"/>
</dbReference>
<dbReference type="Gene3D" id="2.30.40.10">
    <property type="entry name" value="Urease, subunit C, domain 1"/>
    <property type="match status" value="1"/>
</dbReference>
<dbReference type="GO" id="GO:0016810">
    <property type="term" value="F:hydrolase activity, acting on carbon-nitrogen (but not peptide) bonds"/>
    <property type="evidence" value="ECO:0007669"/>
    <property type="project" value="InterPro"/>
</dbReference>